<reference evidence="2" key="1">
    <citation type="journal article" date="2006" name="Science">
        <title>Transitions to asexuality result in excess amino acid substitutions.</title>
        <authorList>
            <person name="Paland S."/>
            <person name="Lynch M."/>
        </authorList>
    </citation>
    <scope>NUCLEOTIDE SEQUENCE</scope>
    <source>
        <strain evidence="2">2</strain>
        <strain evidence="3">3</strain>
    </source>
</reference>
<proteinExistence type="predicted"/>
<sequence>MPQIWPMNWVILFWIFALTFVMFMTFLYFTNFSPKISLEKSHQTTLNHLDWKW</sequence>
<geneLocation type="mitochondrion" evidence="2"/>
<name>Q2F1R0_9CRUS</name>
<gene>
    <name evidence="2" type="primary">ATP8</name>
</gene>
<dbReference type="EMBL" id="DQ340845">
    <property type="protein sequence ID" value="ABD19464.1"/>
    <property type="molecule type" value="Genomic_DNA"/>
</dbReference>
<feature type="transmembrane region" description="Helical" evidence="1">
    <location>
        <begin position="6"/>
        <end position="29"/>
    </location>
</feature>
<keyword evidence="1" id="KW-0812">Transmembrane</keyword>
<evidence type="ECO:0000313" key="2">
    <source>
        <dbReference type="EMBL" id="ABD19451.1"/>
    </source>
</evidence>
<evidence type="ECO:0000313" key="3">
    <source>
        <dbReference type="EMBL" id="ABD19464.1"/>
    </source>
</evidence>
<keyword evidence="2" id="KW-0496">Mitochondrion</keyword>
<keyword evidence="1" id="KW-1133">Transmembrane helix</keyword>
<accession>Q2F1R0</accession>
<organism evidence="2">
    <name type="scientific">Daphnia melanica</name>
    <dbReference type="NCBI Taxonomy" id="121629"/>
    <lineage>
        <taxon>Eukaryota</taxon>
        <taxon>Metazoa</taxon>
        <taxon>Ecdysozoa</taxon>
        <taxon>Arthropoda</taxon>
        <taxon>Crustacea</taxon>
        <taxon>Branchiopoda</taxon>
        <taxon>Diplostraca</taxon>
        <taxon>Cladocera</taxon>
        <taxon>Anomopoda</taxon>
        <taxon>Daphniidae</taxon>
        <taxon>Daphnia</taxon>
    </lineage>
</organism>
<keyword evidence="1" id="KW-0472">Membrane</keyword>
<dbReference type="EMBL" id="DQ340844">
    <property type="protein sequence ID" value="ABD19451.1"/>
    <property type="molecule type" value="Genomic_DNA"/>
</dbReference>
<evidence type="ECO:0000256" key="1">
    <source>
        <dbReference type="SAM" id="Phobius"/>
    </source>
</evidence>
<protein>
    <submittedName>
        <fullName evidence="2">ATP synthase F0 subunit 8</fullName>
    </submittedName>
</protein>
<dbReference type="AlphaFoldDB" id="Q2F1R0"/>